<organism evidence="7 8">
    <name type="scientific">Malonomonas rubra DSM 5091</name>
    <dbReference type="NCBI Taxonomy" id="1122189"/>
    <lineage>
        <taxon>Bacteria</taxon>
        <taxon>Pseudomonadati</taxon>
        <taxon>Thermodesulfobacteriota</taxon>
        <taxon>Desulfuromonadia</taxon>
        <taxon>Desulfuromonadales</taxon>
        <taxon>Geopsychrobacteraceae</taxon>
        <taxon>Malonomonas</taxon>
    </lineage>
</organism>
<reference evidence="7 8" key="1">
    <citation type="submission" date="2016-11" db="EMBL/GenBank/DDBJ databases">
        <authorList>
            <person name="Jaros S."/>
            <person name="Januszkiewicz K."/>
            <person name="Wedrychowicz H."/>
        </authorList>
    </citation>
    <scope>NUCLEOTIDE SEQUENCE [LARGE SCALE GENOMIC DNA]</scope>
    <source>
        <strain evidence="7 8">DSM 5091</strain>
    </source>
</reference>
<dbReference type="CDD" id="cd17536">
    <property type="entry name" value="REC_YesN-like"/>
    <property type="match status" value="1"/>
</dbReference>
<dbReference type="InterPro" id="IPR003661">
    <property type="entry name" value="HisK_dim/P_dom"/>
</dbReference>
<dbReference type="GO" id="GO:0000155">
    <property type="term" value="F:phosphorelay sensor kinase activity"/>
    <property type="evidence" value="ECO:0007669"/>
    <property type="project" value="InterPro"/>
</dbReference>
<dbReference type="PRINTS" id="PR00344">
    <property type="entry name" value="BCTRLSENSOR"/>
</dbReference>
<dbReference type="Pfam" id="PF00072">
    <property type="entry name" value="Response_reg"/>
    <property type="match status" value="1"/>
</dbReference>
<keyword evidence="3 4" id="KW-0597">Phosphoprotein</keyword>
<dbReference type="SUPFAM" id="SSF55874">
    <property type="entry name" value="ATPase domain of HSP90 chaperone/DNA topoisomerase II/histidine kinase"/>
    <property type="match status" value="1"/>
</dbReference>
<dbReference type="PROSITE" id="PS50110">
    <property type="entry name" value="RESPONSE_REGULATORY"/>
    <property type="match status" value="1"/>
</dbReference>
<evidence type="ECO:0000256" key="3">
    <source>
        <dbReference type="ARBA" id="ARBA00022553"/>
    </source>
</evidence>
<dbReference type="Proteomes" id="UP000184171">
    <property type="component" value="Unassembled WGS sequence"/>
</dbReference>
<dbReference type="PANTHER" id="PTHR43547">
    <property type="entry name" value="TWO-COMPONENT HISTIDINE KINASE"/>
    <property type="match status" value="1"/>
</dbReference>
<evidence type="ECO:0000313" key="8">
    <source>
        <dbReference type="Proteomes" id="UP000184171"/>
    </source>
</evidence>
<dbReference type="AlphaFoldDB" id="A0A1M6LR75"/>
<evidence type="ECO:0000256" key="2">
    <source>
        <dbReference type="ARBA" id="ARBA00012438"/>
    </source>
</evidence>
<dbReference type="Gene3D" id="3.40.50.2300">
    <property type="match status" value="1"/>
</dbReference>
<evidence type="ECO:0000313" key="7">
    <source>
        <dbReference type="EMBL" id="SHJ73697.1"/>
    </source>
</evidence>
<dbReference type="InterPro" id="IPR003594">
    <property type="entry name" value="HATPase_dom"/>
</dbReference>
<dbReference type="SMART" id="SM00387">
    <property type="entry name" value="HATPase_c"/>
    <property type="match status" value="1"/>
</dbReference>
<dbReference type="RefSeq" id="WP_072909603.1">
    <property type="nucleotide sequence ID" value="NZ_FQZT01000014.1"/>
</dbReference>
<dbReference type="SMART" id="SM00448">
    <property type="entry name" value="REC"/>
    <property type="match status" value="1"/>
</dbReference>
<accession>A0A1M6LR75</accession>
<dbReference type="PROSITE" id="PS50109">
    <property type="entry name" value="HIS_KIN"/>
    <property type="match status" value="1"/>
</dbReference>
<dbReference type="SUPFAM" id="SSF52172">
    <property type="entry name" value="CheY-like"/>
    <property type="match status" value="1"/>
</dbReference>
<dbReference type="Pfam" id="PF02518">
    <property type="entry name" value="HATPase_c"/>
    <property type="match status" value="1"/>
</dbReference>
<proteinExistence type="predicted"/>
<dbReference type="CDD" id="cd00082">
    <property type="entry name" value="HisKA"/>
    <property type="match status" value="1"/>
</dbReference>
<dbReference type="CDD" id="cd00075">
    <property type="entry name" value="HATPase"/>
    <property type="match status" value="1"/>
</dbReference>
<feature type="modified residue" description="4-aspartylphosphate" evidence="4">
    <location>
        <position position="67"/>
    </location>
</feature>
<dbReference type="InterPro" id="IPR001789">
    <property type="entry name" value="Sig_transdc_resp-reg_receiver"/>
</dbReference>
<dbReference type="InterPro" id="IPR036890">
    <property type="entry name" value="HATPase_C_sf"/>
</dbReference>
<dbReference type="OrthoDB" id="5342753at2"/>
<keyword evidence="8" id="KW-1185">Reference proteome</keyword>
<dbReference type="EMBL" id="FQZT01000014">
    <property type="protein sequence ID" value="SHJ73697.1"/>
    <property type="molecule type" value="Genomic_DNA"/>
</dbReference>
<dbReference type="InterPro" id="IPR011006">
    <property type="entry name" value="CheY-like_superfamily"/>
</dbReference>
<feature type="domain" description="Histidine kinase" evidence="5">
    <location>
        <begin position="157"/>
        <end position="378"/>
    </location>
</feature>
<name>A0A1M6LR75_MALRU</name>
<evidence type="ECO:0000259" key="6">
    <source>
        <dbReference type="PROSITE" id="PS50110"/>
    </source>
</evidence>
<dbReference type="Pfam" id="PF00512">
    <property type="entry name" value="HisKA"/>
    <property type="match status" value="1"/>
</dbReference>
<dbReference type="STRING" id="1122189.SAMN02745165_03055"/>
<feature type="domain" description="Response regulatory" evidence="6">
    <location>
        <begin position="20"/>
        <end position="132"/>
    </location>
</feature>
<evidence type="ECO:0000256" key="4">
    <source>
        <dbReference type="PROSITE-ProRule" id="PRU00169"/>
    </source>
</evidence>
<dbReference type="SMART" id="SM00388">
    <property type="entry name" value="HisKA"/>
    <property type="match status" value="1"/>
</dbReference>
<dbReference type="Gene3D" id="1.10.287.130">
    <property type="match status" value="1"/>
</dbReference>
<dbReference type="PANTHER" id="PTHR43547:SF2">
    <property type="entry name" value="HYBRID SIGNAL TRANSDUCTION HISTIDINE KINASE C"/>
    <property type="match status" value="1"/>
</dbReference>
<evidence type="ECO:0000259" key="5">
    <source>
        <dbReference type="PROSITE" id="PS50109"/>
    </source>
</evidence>
<evidence type="ECO:0000256" key="1">
    <source>
        <dbReference type="ARBA" id="ARBA00000085"/>
    </source>
</evidence>
<sequence length="378" mass="42043">MLQQELVSQPELIQEQKKKTLLVVDDEPIICQLCARALNNFDVVQAGDGRQALNVLEKHDVDIILSDVMMPNMNGLDLLRTIKREQPDLAVILMTGYTEKEVILQALKAGADDFISKPINLLQLRTTVDKVLDKVVMRKEIANLKQLDKLKSDFLGLISHKLKTPTTAISLFVQNIADGIGDPNEEGFQKTLSMVQAEALHLEHLIKDLLYFSNVILQDGHIKLEQIELGKVARQVAAAMEIAAANKQIDFRINIEPPLPPEPIVLDRERISFAIRALLDNAIKFTPEGGSITFEGSLNDNLVKLQISDTGCGIPADEMPKIFNKFYQVDLENTGQIRGFGLGLFYAREFVRNMGGKLHLDSSPSLGTVATIEFPLPE</sequence>
<gene>
    <name evidence="7" type="ORF">SAMN02745165_03055</name>
</gene>
<dbReference type="InterPro" id="IPR005467">
    <property type="entry name" value="His_kinase_dom"/>
</dbReference>
<comment type="catalytic activity">
    <reaction evidence="1">
        <text>ATP + protein L-histidine = ADP + protein N-phospho-L-histidine.</text>
        <dbReference type="EC" id="2.7.13.3"/>
    </reaction>
</comment>
<dbReference type="InterPro" id="IPR004358">
    <property type="entry name" value="Sig_transdc_His_kin-like_C"/>
</dbReference>
<dbReference type="EC" id="2.7.13.3" evidence="2"/>
<dbReference type="Gene3D" id="3.30.565.10">
    <property type="entry name" value="Histidine kinase-like ATPase, C-terminal domain"/>
    <property type="match status" value="1"/>
</dbReference>
<protein>
    <recommendedName>
        <fullName evidence="2">histidine kinase</fullName>
        <ecNumber evidence="2">2.7.13.3</ecNumber>
    </recommendedName>
</protein>